<dbReference type="EMBL" id="CAIIXF020000005">
    <property type="protein sequence ID" value="CAH1783885.1"/>
    <property type="molecule type" value="Genomic_DNA"/>
</dbReference>
<accession>A0A8J1T6S7</accession>
<proteinExistence type="predicted"/>
<name>A0A8J1T6S7_OWEFU</name>
<dbReference type="GO" id="GO:0043161">
    <property type="term" value="P:proteasome-mediated ubiquitin-dependent protein catabolic process"/>
    <property type="evidence" value="ECO:0007669"/>
    <property type="project" value="TreeGrafter"/>
</dbReference>
<dbReference type="Gene3D" id="2.120.10.30">
    <property type="entry name" value="TolB, C-terminal domain"/>
    <property type="match status" value="1"/>
</dbReference>
<dbReference type="GO" id="GO:0061630">
    <property type="term" value="F:ubiquitin protein ligase activity"/>
    <property type="evidence" value="ECO:0007669"/>
    <property type="project" value="TreeGrafter"/>
</dbReference>
<dbReference type="InterPro" id="IPR011042">
    <property type="entry name" value="6-blade_b-propeller_TolB-like"/>
</dbReference>
<evidence type="ECO:0000313" key="1">
    <source>
        <dbReference type="EMBL" id="CAH1783885.1"/>
    </source>
</evidence>
<keyword evidence="2" id="KW-1185">Reference proteome</keyword>
<dbReference type="GO" id="GO:0000209">
    <property type="term" value="P:protein polyubiquitination"/>
    <property type="evidence" value="ECO:0007669"/>
    <property type="project" value="TreeGrafter"/>
</dbReference>
<dbReference type="PANTHER" id="PTHR24104:SF57">
    <property type="entry name" value="BEE-MILK PROTEIN"/>
    <property type="match status" value="1"/>
</dbReference>
<gene>
    <name evidence="1" type="ORF">OFUS_LOCUS10161</name>
</gene>
<comment type="caution">
    <text evidence="1">The sequence shown here is derived from an EMBL/GenBank/DDBJ whole genome shotgun (WGS) entry which is preliminary data.</text>
</comment>
<protein>
    <submittedName>
        <fullName evidence="1">Uncharacterized protein</fullName>
    </submittedName>
</protein>
<dbReference type="Proteomes" id="UP000749559">
    <property type="component" value="Unassembled WGS sequence"/>
</dbReference>
<dbReference type="PANTHER" id="PTHR24104">
    <property type="entry name" value="E3 UBIQUITIN-PROTEIN LIGASE NHLRC1-RELATED"/>
    <property type="match status" value="1"/>
</dbReference>
<dbReference type="InterPro" id="IPR050952">
    <property type="entry name" value="TRIM-NHL_E3_ligases"/>
</dbReference>
<reference evidence="1" key="1">
    <citation type="submission" date="2022-03" db="EMBL/GenBank/DDBJ databases">
        <authorList>
            <person name="Martin C."/>
        </authorList>
    </citation>
    <scope>NUCLEOTIDE SEQUENCE</scope>
</reference>
<evidence type="ECO:0000313" key="2">
    <source>
        <dbReference type="Proteomes" id="UP000749559"/>
    </source>
</evidence>
<dbReference type="AlphaFoldDB" id="A0A8J1T6S7"/>
<dbReference type="SUPFAM" id="SSF101898">
    <property type="entry name" value="NHL repeat"/>
    <property type="match status" value="1"/>
</dbReference>
<organism evidence="1 2">
    <name type="scientific">Owenia fusiformis</name>
    <name type="common">Polychaete worm</name>
    <dbReference type="NCBI Taxonomy" id="6347"/>
    <lineage>
        <taxon>Eukaryota</taxon>
        <taxon>Metazoa</taxon>
        <taxon>Spiralia</taxon>
        <taxon>Lophotrochozoa</taxon>
        <taxon>Annelida</taxon>
        <taxon>Polychaeta</taxon>
        <taxon>Sedentaria</taxon>
        <taxon>Canalipalpata</taxon>
        <taxon>Sabellida</taxon>
        <taxon>Oweniida</taxon>
        <taxon>Oweniidae</taxon>
        <taxon>Owenia</taxon>
    </lineage>
</organism>
<sequence>MFFHAASLCRVVSRMTIRNVGRGFKTSLGIYGKAKPSHSADFVESFKPTLGYVTSIAVTEQGRVVAAENKKFRDSIEVRHEISRVNVYDAENGEVVGECESVDTYIDDPSSPRLVYPTSYHDVAVFENGNIAVKCKLYPEERDWAGCVGIFNPEGKFIKFLGERWVLNHGLAVNSKSQILLGVWDEEETPYRVCVYSESGKLKREIADDRFGPQMSLAVNANDDIVLADMDSGRLNIFDSDGKYLFDVKIRSHTGDKENQSDSMDSLSVCCDAQGNIFCADERSGKVHMISVDGRSHNIIVSERSHKKDALVAPKAIAVYDGGILVAESGVSNLVKMFKYM</sequence>